<feature type="transmembrane region" description="Helical" evidence="2">
    <location>
        <begin position="243"/>
        <end position="263"/>
    </location>
</feature>
<feature type="compositionally biased region" description="Low complexity" evidence="1">
    <location>
        <begin position="437"/>
        <end position="453"/>
    </location>
</feature>
<gene>
    <name evidence="4" type="ORF">FHR20_000924</name>
</gene>
<accession>A0A7X5UXH1</accession>
<feature type="transmembrane region" description="Helical" evidence="2">
    <location>
        <begin position="69"/>
        <end position="95"/>
    </location>
</feature>
<dbReference type="PANTHER" id="PTHR30590">
    <property type="entry name" value="INNER MEMBRANE PROTEIN"/>
    <property type="match status" value="1"/>
</dbReference>
<keyword evidence="2" id="KW-0812">Transmembrane</keyword>
<keyword evidence="2" id="KW-0472">Membrane</keyword>
<dbReference type="RefSeq" id="WP_341786406.1">
    <property type="nucleotide sequence ID" value="NZ_JAASQV010000001.1"/>
</dbReference>
<evidence type="ECO:0000313" key="5">
    <source>
        <dbReference type="Proteomes" id="UP000564677"/>
    </source>
</evidence>
<keyword evidence="2" id="KW-1133">Transmembrane helix</keyword>
<dbReference type="Proteomes" id="UP000564677">
    <property type="component" value="Unassembled WGS sequence"/>
</dbReference>
<feature type="transmembrane region" description="Helical" evidence="2">
    <location>
        <begin position="351"/>
        <end position="371"/>
    </location>
</feature>
<protein>
    <recommendedName>
        <fullName evidence="3">DUF418 domain-containing protein</fullName>
    </recommendedName>
</protein>
<feature type="transmembrane region" description="Helical" evidence="2">
    <location>
        <begin position="383"/>
        <end position="401"/>
    </location>
</feature>
<feature type="region of interest" description="Disordered" evidence="1">
    <location>
        <begin position="428"/>
        <end position="453"/>
    </location>
</feature>
<feature type="transmembrane region" description="Helical" evidence="2">
    <location>
        <begin position="27"/>
        <end position="49"/>
    </location>
</feature>
<dbReference type="AlphaFoldDB" id="A0A7X5UXH1"/>
<keyword evidence="5" id="KW-1185">Reference proteome</keyword>
<reference evidence="4 5" key="1">
    <citation type="submission" date="2020-03" db="EMBL/GenBank/DDBJ databases">
        <title>Genomic Encyclopedia of Type Strains, Phase IV (KMG-IV): sequencing the most valuable type-strain genomes for metagenomic binning, comparative biology and taxonomic classification.</title>
        <authorList>
            <person name="Goeker M."/>
        </authorList>
    </citation>
    <scope>NUCLEOTIDE SEQUENCE [LARGE SCALE GENOMIC DNA]</scope>
    <source>
        <strain evidence="4 5">DSM 4733</strain>
    </source>
</reference>
<dbReference type="EMBL" id="JAASQV010000001">
    <property type="protein sequence ID" value="NIJ63993.1"/>
    <property type="molecule type" value="Genomic_DNA"/>
</dbReference>
<evidence type="ECO:0000313" key="4">
    <source>
        <dbReference type="EMBL" id="NIJ63993.1"/>
    </source>
</evidence>
<evidence type="ECO:0000256" key="2">
    <source>
        <dbReference type="SAM" id="Phobius"/>
    </source>
</evidence>
<dbReference type="InterPro" id="IPR007349">
    <property type="entry name" value="DUF418"/>
</dbReference>
<sequence>MGRVVVETSNAGLAPVRGKARIDVLDMLRGLAILGIFYINVPYMAASVWTFSADVRLIGWTPADRDAWVAVNLFFAGTQRCLLEFLFGAGMMVLARKAMAPDGPVAVADLYYRRNLWLLAFGLFDVFVLLWPGDILHIYALAALFLFPFRTLGPKTLVALGLGWAVLTGLGIPEYGAREYAARTELVQQVERGEPAALAEWRKLSVHVPDPVRVAREQAAHQGGWLPYAKNAWSYWSYLADEWLLWDVFEAFCTMLIGVALWKWGVIQGLRSARFYLWLLVAGYGFGLTARAIGLAETLSFAPGPRSLWITGEFARIAIGLGHLALVNLLVKSRAGAAALGVFKAPGRMAFSLYFLQQIVGMYILFAPWGLLPWGRYGWAESALISTVGIVLLVAFANLWMRHFVSGPLEWAWRSLAYVRWQPMLRAEPSAPPQPDRSPLSRPASGAAPPAAR</sequence>
<evidence type="ECO:0000256" key="1">
    <source>
        <dbReference type="SAM" id="MobiDB-lite"/>
    </source>
</evidence>
<dbReference type="InterPro" id="IPR052529">
    <property type="entry name" value="Bact_Transport_Assoc"/>
</dbReference>
<feature type="transmembrane region" description="Helical" evidence="2">
    <location>
        <begin position="275"/>
        <end position="294"/>
    </location>
</feature>
<dbReference type="PANTHER" id="PTHR30590:SF2">
    <property type="entry name" value="INNER MEMBRANE PROTEIN"/>
    <property type="match status" value="1"/>
</dbReference>
<comment type="caution">
    <text evidence="4">The sequence shown here is derived from an EMBL/GenBank/DDBJ whole genome shotgun (WGS) entry which is preliminary data.</text>
</comment>
<proteinExistence type="predicted"/>
<name>A0A7X5UXH1_9SPHN</name>
<organism evidence="4 5">
    <name type="scientific">Sphingomonas leidyi</name>
    <dbReference type="NCBI Taxonomy" id="68569"/>
    <lineage>
        <taxon>Bacteria</taxon>
        <taxon>Pseudomonadati</taxon>
        <taxon>Pseudomonadota</taxon>
        <taxon>Alphaproteobacteria</taxon>
        <taxon>Sphingomonadales</taxon>
        <taxon>Sphingomonadaceae</taxon>
        <taxon>Sphingomonas</taxon>
    </lineage>
</organism>
<evidence type="ECO:0000259" key="3">
    <source>
        <dbReference type="Pfam" id="PF04235"/>
    </source>
</evidence>
<dbReference type="Pfam" id="PF04235">
    <property type="entry name" value="DUF418"/>
    <property type="match status" value="1"/>
</dbReference>
<feature type="transmembrane region" description="Helical" evidence="2">
    <location>
        <begin position="314"/>
        <end position="331"/>
    </location>
</feature>
<feature type="domain" description="DUF418" evidence="3">
    <location>
        <begin position="262"/>
        <end position="419"/>
    </location>
</feature>
<feature type="transmembrane region" description="Helical" evidence="2">
    <location>
        <begin position="116"/>
        <end position="147"/>
    </location>
</feature>